<evidence type="ECO:0000259" key="4">
    <source>
        <dbReference type="Pfam" id="PF02129"/>
    </source>
</evidence>
<evidence type="ECO:0000313" key="6">
    <source>
        <dbReference type="Proteomes" id="UP001183648"/>
    </source>
</evidence>
<comment type="caution">
    <text evidence="5">The sequence shown here is derived from an EMBL/GenBank/DDBJ whole genome shotgun (WGS) entry which is preliminary data.</text>
</comment>
<protein>
    <submittedName>
        <fullName evidence="5">Pimeloyl-ACP methyl ester carboxylesterase</fullName>
    </submittedName>
</protein>
<feature type="domain" description="Xaa-Pro dipeptidyl-peptidase-like" evidence="4">
    <location>
        <begin position="64"/>
        <end position="297"/>
    </location>
</feature>
<dbReference type="Gene3D" id="3.40.50.1820">
    <property type="entry name" value="alpha/beta hydrolase"/>
    <property type="match status" value="1"/>
</dbReference>
<organism evidence="5 6">
    <name type="scientific">Nocardioides marmoribigeumensis</name>
    <dbReference type="NCBI Taxonomy" id="433649"/>
    <lineage>
        <taxon>Bacteria</taxon>
        <taxon>Bacillati</taxon>
        <taxon>Actinomycetota</taxon>
        <taxon>Actinomycetes</taxon>
        <taxon>Propionibacteriales</taxon>
        <taxon>Nocardioidaceae</taxon>
        <taxon>Nocardioides</taxon>
    </lineage>
</organism>
<evidence type="ECO:0000256" key="2">
    <source>
        <dbReference type="ARBA" id="ARBA00022801"/>
    </source>
</evidence>
<feature type="chain" id="PRO_5045291707" evidence="3">
    <location>
        <begin position="37"/>
        <end position="519"/>
    </location>
</feature>
<dbReference type="PROSITE" id="PS51318">
    <property type="entry name" value="TAT"/>
    <property type="match status" value="1"/>
</dbReference>
<dbReference type="Pfam" id="PF02129">
    <property type="entry name" value="Peptidase_S15"/>
    <property type="match status" value="1"/>
</dbReference>
<dbReference type="Proteomes" id="UP001183648">
    <property type="component" value="Unassembled WGS sequence"/>
</dbReference>
<evidence type="ECO:0000313" key="5">
    <source>
        <dbReference type="EMBL" id="MDR7363878.1"/>
    </source>
</evidence>
<dbReference type="InterPro" id="IPR029058">
    <property type="entry name" value="AB_hydrolase_fold"/>
</dbReference>
<accession>A0ABU2BZP9</accession>
<dbReference type="SUPFAM" id="SSF53474">
    <property type="entry name" value="alpha/beta-Hydrolases"/>
    <property type="match status" value="1"/>
</dbReference>
<sequence>MTRPARRGRRGAAALAALTLAAAGTTAVLTAPAASAAAPTVTDGCLKSAPEPGTTAKVDICWTMFKPAGASSSHRVPFVIHSHGWGGSRTTDPAAFQKYLDAGFGVLSFDQRGFGESGGKAHVENPAFEGKDVRNLVAFIASQGWVKKDAPGDPRLGAIGGSYGGGYQFLGAFEELRVHGKPVFDALAPEITWWDLKDSLAPDEVVRTEWVSALTAASLPSDALPQEIIASVAEGAARGNWPDGSTPGTTDLDRFFEKNGPRWHLSQGRRLDIPVLFGQGETDNLFPLTQGLKNWAGALTDRARSRSIFVGYNGGHTLPSVFPAGVGVAGDPCSTELGSASFGDLALRFLQEKLQGKDRGLTGFGRFHLATADGTCTTVSSVAPDRTVALPDLVSTTAVGAPLPTQVAAGPIRIAGRSFLDGKVTTYTPDARAFLALAVGTSPADARIVQNNMMPINEPTAVTGAKRRIELPSVAVDVPQGQNLYLVVSPVSDMFASHGSRVPGVVQVSGARLQLPTVG</sequence>
<gene>
    <name evidence="5" type="ORF">J2S63_003431</name>
</gene>
<proteinExistence type="inferred from homology"/>
<evidence type="ECO:0000256" key="1">
    <source>
        <dbReference type="ARBA" id="ARBA00008645"/>
    </source>
</evidence>
<dbReference type="PANTHER" id="PTHR22946">
    <property type="entry name" value="DIENELACTONE HYDROLASE DOMAIN-CONTAINING PROTEIN-RELATED"/>
    <property type="match status" value="1"/>
</dbReference>
<dbReference type="PANTHER" id="PTHR22946:SF9">
    <property type="entry name" value="POLYKETIDE TRANSFERASE AF380"/>
    <property type="match status" value="1"/>
</dbReference>
<comment type="similarity">
    <text evidence="1">Belongs to the AB hydrolase superfamily.</text>
</comment>
<dbReference type="RefSeq" id="WP_310304780.1">
    <property type="nucleotide sequence ID" value="NZ_BAAAPS010000005.1"/>
</dbReference>
<keyword evidence="3" id="KW-0732">Signal</keyword>
<dbReference type="InterPro" id="IPR000383">
    <property type="entry name" value="Xaa-Pro-like_dom"/>
</dbReference>
<dbReference type="InterPro" id="IPR050261">
    <property type="entry name" value="FrsA_esterase"/>
</dbReference>
<name>A0ABU2BZP9_9ACTN</name>
<keyword evidence="6" id="KW-1185">Reference proteome</keyword>
<feature type="signal peptide" evidence="3">
    <location>
        <begin position="1"/>
        <end position="36"/>
    </location>
</feature>
<keyword evidence="2" id="KW-0378">Hydrolase</keyword>
<evidence type="ECO:0000256" key="3">
    <source>
        <dbReference type="SAM" id="SignalP"/>
    </source>
</evidence>
<dbReference type="InterPro" id="IPR006311">
    <property type="entry name" value="TAT_signal"/>
</dbReference>
<reference evidence="5 6" key="1">
    <citation type="submission" date="2023-07" db="EMBL/GenBank/DDBJ databases">
        <title>Sequencing the genomes of 1000 actinobacteria strains.</title>
        <authorList>
            <person name="Klenk H.-P."/>
        </authorList>
    </citation>
    <scope>NUCLEOTIDE SEQUENCE [LARGE SCALE GENOMIC DNA]</scope>
    <source>
        <strain evidence="5 6">DSM 19426</strain>
    </source>
</reference>
<dbReference type="EMBL" id="JAVDYG010000001">
    <property type="protein sequence ID" value="MDR7363878.1"/>
    <property type="molecule type" value="Genomic_DNA"/>
</dbReference>